<evidence type="ECO:0008006" key="5">
    <source>
        <dbReference type="Google" id="ProtNLM"/>
    </source>
</evidence>
<feature type="chain" id="PRO_5038101739" description="Coproporphyrinogen III oxidase" evidence="2">
    <location>
        <begin position="22"/>
        <end position="66"/>
    </location>
</feature>
<evidence type="ECO:0000256" key="2">
    <source>
        <dbReference type="SAM" id="SignalP"/>
    </source>
</evidence>
<proteinExistence type="predicted"/>
<keyword evidence="2" id="KW-0732">Signal</keyword>
<sequence length="66" mass="6814">MKKTTLFLMALCVSASCLLTACGTGDNTNETNSDTATTESLSPAPMDTTSTMPADTSMMTDSTAKP</sequence>
<evidence type="ECO:0000256" key="1">
    <source>
        <dbReference type="SAM" id="MobiDB-lite"/>
    </source>
</evidence>
<name>A0A931GWK4_9BACT</name>
<dbReference type="RefSeq" id="WP_196991839.1">
    <property type="nucleotide sequence ID" value="NZ_JADWYR010000002.1"/>
</dbReference>
<dbReference type="PROSITE" id="PS51257">
    <property type="entry name" value="PROKAR_LIPOPROTEIN"/>
    <property type="match status" value="1"/>
</dbReference>
<feature type="region of interest" description="Disordered" evidence="1">
    <location>
        <begin position="26"/>
        <end position="66"/>
    </location>
</feature>
<feature type="signal peptide" evidence="2">
    <location>
        <begin position="1"/>
        <end position="21"/>
    </location>
</feature>
<keyword evidence="4" id="KW-1185">Reference proteome</keyword>
<evidence type="ECO:0000313" key="4">
    <source>
        <dbReference type="Proteomes" id="UP000628448"/>
    </source>
</evidence>
<comment type="caution">
    <text evidence="3">The sequence shown here is derived from an EMBL/GenBank/DDBJ whole genome shotgun (WGS) entry which is preliminary data.</text>
</comment>
<gene>
    <name evidence="3" type="ORF">I5907_16125</name>
</gene>
<reference evidence="3" key="1">
    <citation type="submission" date="2020-11" db="EMBL/GenBank/DDBJ databases">
        <title>Bacterial whole genome sequence for Panacibacter sp. DH6.</title>
        <authorList>
            <person name="Le V."/>
            <person name="Ko S."/>
            <person name="Ahn C.-Y."/>
            <person name="Oh H.-M."/>
        </authorList>
    </citation>
    <scope>NUCLEOTIDE SEQUENCE</scope>
    <source>
        <strain evidence="3">DH6</strain>
    </source>
</reference>
<dbReference type="Proteomes" id="UP000628448">
    <property type="component" value="Unassembled WGS sequence"/>
</dbReference>
<dbReference type="AlphaFoldDB" id="A0A931GWK4"/>
<organism evidence="3 4">
    <name type="scientific">Panacibacter microcysteis</name>
    <dbReference type="NCBI Taxonomy" id="2793269"/>
    <lineage>
        <taxon>Bacteria</taxon>
        <taxon>Pseudomonadati</taxon>
        <taxon>Bacteroidota</taxon>
        <taxon>Chitinophagia</taxon>
        <taxon>Chitinophagales</taxon>
        <taxon>Chitinophagaceae</taxon>
        <taxon>Panacibacter</taxon>
    </lineage>
</organism>
<protein>
    <recommendedName>
        <fullName evidence="5">Coproporphyrinogen III oxidase</fullName>
    </recommendedName>
</protein>
<accession>A0A931GWK4</accession>
<evidence type="ECO:0000313" key="3">
    <source>
        <dbReference type="EMBL" id="MBG9377770.1"/>
    </source>
</evidence>
<dbReference type="EMBL" id="JADWYR010000002">
    <property type="protein sequence ID" value="MBG9377770.1"/>
    <property type="molecule type" value="Genomic_DNA"/>
</dbReference>